<feature type="non-terminal residue" evidence="1">
    <location>
        <position position="1"/>
    </location>
</feature>
<dbReference type="EMBL" id="JASCZI010100156">
    <property type="protein sequence ID" value="MED6154559.1"/>
    <property type="molecule type" value="Genomic_DNA"/>
</dbReference>
<accession>A0ABU6U1A6</accession>
<name>A0ABU6U1A6_9FABA</name>
<protein>
    <submittedName>
        <fullName evidence="1">Uncharacterized protein</fullName>
    </submittedName>
</protein>
<sequence length="59" mass="6677">HLRASRNGLILDRHLRYPQGFADSVTLTRAAWLTKLCVRTIIGAIIPALMHRIPSELRS</sequence>
<dbReference type="Proteomes" id="UP001341840">
    <property type="component" value="Unassembled WGS sequence"/>
</dbReference>
<evidence type="ECO:0000313" key="1">
    <source>
        <dbReference type="EMBL" id="MED6154559.1"/>
    </source>
</evidence>
<gene>
    <name evidence="1" type="ORF">PIB30_113720</name>
</gene>
<proteinExistence type="predicted"/>
<evidence type="ECO:0000313" key="2">
    <source>
        <dbReference type="Proteomes" id="UP001341840"/>
    </source>
</evidence>
<reference evidence="1 2" key="1">
    <citation type="journal article" date="2023" name="Plants (Basel)">
        <title>Bridging the Gap: Combining Genomics and Transcriptomics Approaches to Understand Stylosanthes scabra, an Orphan Legume from the Brazilian Caatinga.</title>
        <authorList>
            <person name="Ferreira-Neto J.R.C."/>
            <person name="da Silva M.D."/>
            <person name="Binneck E."/>
            <person name="de Melo N.F."/>
            <person name="da Silva R.H."/>
            <person name="de Melo A.L.T.M."/>
            <person name="Pandolfi V."/>
            <person name="Bustamante F.O."/>
            <person name="Brasileiro-Vidal A.C."/>
            <person name="Benko-Iseppon A.M."/>
        </authorList>
    </citation>
    <scope>NUCLEOTIDE SEQUENCE [LARGE SCALE GENOMIC DNA]</scope>
    <source>
        <tissue evidence="1">Leaves</tissue>
    </source>
</reference>
<comment type="caution">
    <text evidence="1">The sequence shown here is derived from an EMBL/GenBank/DDBJ whole genome shotgun (WGS) entry which is preliminary data.</text>
</comment>
<keyword evidence="2" id="KW-1185">Reference proteome</keyword>
<organism evidence="1 2">
    <name type="scientific">Stylosanthes scabra</name>
    <dbReference type="NCBI Taxonomy" id="79078"/>
    <lineage>
        <taxon>Eukaryota</taxon>
        <taxon>Viridiplantae</taxon>
        <taxon>Streptophyta</taxon>
        <taxon>Embryophyta</taxon>
        <taxon>Tracheophyta</taxon>
        <taxon>Spermatophyta</taxon>
        <taxon>Magnoliopsida</taxon>
        <taxon>eudicotyledons</taxon>
        <taxon>Gunneridae</taxon>
        <taxon>Pentapetalae</taxon>
        <taxon>rosids</taxon>
        <taxon>fabids</taxon>
        <taxon>Fabales</taxon>
        <taxon>Fabaceae</taxon>
        <taxon>Papilionoideae</taxon>
        <taxon>50 kb inversion clade</taxon>
        <taxon>dalbergioids sensu lato</taxon>
        <taxon>Dalbergieae</taxon>
        <taxon>Pterocarpus clade</taxon>
        <taxon>Stylosanthes</taxon>
    </lineage>
</organism>